<sequence>MDDATLSSPVKSRRRLEHSHSSGLQLELLSPIATSDDPLDLSEHLPGSHHSRNQKPIPSSATKIASGKKEFLFKQWQKWQRRIPFLKKIQETVLRVPPKLRTAFVFFWFGWKIALILILLFMTLQQPSSSMELSYSNNITLLRPSQFHNNMHSNATRVLYIVTSLAEYNNGRRKTVKGSDRFLHQLLPVMIDSVESMVSHNLQVDVVLICAYPLRPERETMIRYRLPRDVGLQIWDDALPLSYHPQNKTTGSLRANTRALARQHRYVVKDKLEYYDMFVAFEDDMLIRGHQVQHYWHMSQEIERLRIMAPESIEDGLGDNVDDYKNTKFFGTMSKSQLERVVPGFMRVEVLVNDTERTAKTKVQFPADWDFGDYGTRHIDPSICCHFHMEPPPLQDDMFPEAPGVDDLIIWETNIKAFSLRQFPTGSSPLLEWSVLMMGPGKKLPDHAKIGGYWSGREGSFGDEERPSGGEPKLVAQQGGWMATKEQLVRMNGQLCLAEFLPPFDRIAGGNDGLDPHNVEFWSGSYQFFTGAGNHCNMQRIISINPDHFSKHLLYHTANNKQKQLGQWRMLRADQLFGQLNSVKKMAEKAKVEIETSSNGNKS</sequence>
<keyword evidence="2" id="KW-0812">Transmembrane</keyword>
<keyword evidence="2" id="KW-1133">Transmembrane helix</keyword>
<evidence type="ECO:0000313" key="3">
    <source>
        <dbReference type="EMBL" id="KAG7343988.1"/>
    </source>
</evidence>
<proteinExistence type="predicted"/>
<feature type="transmembrane region" description="Helical" evidence="2">
    <location>
        <begin position="104"/>
        <end position="124"/>
    </location>
</feature>
<dbReference type="OrthoDB" id="38337at2759"/>
<dbReference type="EMBL" id="JAGRRH010000023">
    <property type="protein sequence ID" value="KAG7343988.1"/>
    <property type="molecule type" value="Genomic_DNA"/>
</dbReference>
<evidence type="ECO:0000256" key="2">
    <source>
        <dbReference type="SAM" id="Phobius"/>
    </source>
</evidence>
<feature type="region of interest" description="Disordered" evidence="1">
    <location>
        <begin position="40"/>
        <end position="60"/>
    </location>
</feature>
<keyword evidence="4" id="KW-1185">Reference proteome</keyword>
<feature type="region of interest" description="Disordered" evidence="1">
    <location>
        <begin position="455"/>
        <end position="474"/>
    </location>
</feature>
<organism evidence="3 4">
    <name type="scientific">Nitzschia inconspicua</name>
    <dbReference type="NCBI Taxonomy" id="303405"/>
    <lineage>
        <taxon>Eukaryota</taxon>
        <taxon>Sar</taxon>
        <taxon>Stramenopiles</taxon>
        <taxon>Ochrophyta</taxon>
        <taxon>Bacillariophyta</taxon>
        <taxon>Bacillariophyceae</taxon>
        <taxon>Bacillariophycidae</taxon>
        <taxon>Bacillariales</taxon>
        <taxon>Bacillariaceae</taxon>
        <taxon>Nitzschia</taxon>
    </lineage>
</organism>
<feature type="region of interest" description="Disordered" evidence="1">
    <location>
        <begin position="1"/>
        <end position="22"/>
    </location>
</feature>
<name>A0A9K3KHW4_9STRA</name>
<dbReference type="Proteomes" id="UP000693970">
    <property type="component" value="Unassembled WGS sequence"/>
</dbReference>
<protein>
    <submittedName>
        <fullName evidence="3">Uncharacterized protein</fullName>
    </submittedName>
</protein>
<gene>
    <name evidence="3" type="ORF">IV203_021996</name>
</gene>
<evidence type="ECO:0000313" key="4">
    <source>
        <dbReference type="Proteomes" id="UP000693970"/>
    </source>
</evidence>
<dbReference type="AlphaFoldDB" id="A0A9K3KHW4"/>
<accession>A0A9K3KHW4</accession>
<keyword evidence="2" id="KW-0472">Membrane</keyword>
<comment type="caution">
    <text evidence="3">The sequence shown here is derived from an EMBL/GenBank/DDBJ whole genome shotgun (WGS) entry which is preliminary data.</text>
</comment>
<feature type="compositionally biased region" description="Polar residues" evidence="1">
    <location>
        <begin position="1"/>
        <end position="10"/>
    </location>
</feature>
<reference evidence="3" key="1">
    <citation type="journal article" date="2021" name="Sci. Rep.">
        <title>Diploid genomic architecture of Nitzschia inconspicua, an elite biomass production diatom.</title>
        <authorList>
            <person name="Oliver A."/>
            <person name="Podell S."/>
            <person name="Pinowska A."/>
            <person name="Traller J.C."/>
            <person name="Smith S.R."/>
            <person name="McClure R."/>
            <person name="Beliaev A."/>
            <person name="Bohutskyi P."/>
            <person name="Hill E.A."/>
            <person name="Rabines A."/>
            <person name="Zheng H."/>
            <person name="Allen L.Z."/>
            <person name="Kuo A."/>
            <person name="Grigoriev I.V."/>
            <person name="Allen A.E."/>
            <person name="Hazlebeck D."/>
            <person name="Allen E.E."/>
        </authorList>
    </citation>
    <scope>NUCLEOTIDE SEQUENCE</scope>
    <source>
        <strain evidence="3">Hildebrandi</strain>
    </source>
</reference>
<reference evidence="3" key="2">
    <citation type="submission" date="2021-04" db="EMBL/GenBank/DDBJ databases">
        <authorList>
            <person name="Podell S."/>
        </authorList>
    </citation>
    <scope>NUCLEOTIDE SEQUENCE</scope>
    <source>
        <strain evidence="3">Hildebrandi</strain>
    </source>
</reference>
<evidence type="ECO:0000256" key="1">
    <source>
        <dbReference type="SAM" id="MobiDB-lite"/>
    </source>
</evidence>